<dbReference type="Proteomes" id="UP001434883">
    <property type="component" value="Unassembled WGS sequence"/>
</dbReference>
<accession>A0ABV0RZJ5</accession>
<sequence>LGYFSFSYTQSTFPSSIFNLSCILTQHLLLLSISHLVQGDDCLLVHSGDVEGVPRLPLQDGVFQLGVLTEVCIGCGDASNLCTWDGKFGNREGPHAWEQRHDGTH</sequence>
<protein>
    <submittedName>
        <fullName evidence="2">Uncharacterized protein</fullName>
    </submittedName>
</protein>
<evidence type="ECO:0000313" key="3">
    <source>
        <dbReference type="Proteomes" id="UP001434883"/>
    </source>
</evidence>
<keyword evidence="1" id="KW-0732">Signal</keyword>
<keyword evidence="3" id="KW-1185">Reference proteome</keyword>
<feature type="chain" id="PRO_5045374434" evidence="1">
    <location>
        <begin position="40"/>
        <end position="105"/>
    </location>
</feature>
<evidence type="ECO:0000313" key="2">
    <source>
        <dbReference type="EMBL" id="MEQ2213404.1"/>
    </source>
</evidence>
<evidence type="ECO:0000256" key="1">
    <source>
        <dbReference type="SAM" id="SignalP"/>
    </source>
</evidence>
<name>A0ABV0RZJ5_9TELE</name>
<comment type="caution">
    <text evidence="2">The sequence shown here is derived from an EMBL/GenBank/DDBJ whole genome shotgun (WGS) entry which is preliminary data.</text>
</comment>
<feature type="non-terminal residue" evidence="2">
    <location>
        <position position="1"/>
    </location>
</feature>
<proteinExistence type="predicted"/>
<reference evidence="2 3" key="1">
    <citation type="submission" date="2021-06" db="EMBL/GenBank/DDBJ databases">
        <authorList>
            <person name="Palmer J.M."/>
        </authorList>
    </citation>
    <scope>NUCLEOTIDE SEQUENCE [LARGE SCALE GENOMIC DNA]</scope>
    <source>
        <strain evidence="2 3">XC_2019</strain>
        <tissue evidence="2">Muscle</tissue>
    </source>
</reference>
<feature type="signal peptide" evidence="1">
    <location>
        <begin position="1"/>
        <end position="39"/>
    </location>
</feature>
<dbReference type="EMBL" id="JAHRIN010061822">
    <property type="protein sequence ID" value="MEQ2213404.1"/>
    <property type="molecule type" value="Genomic_DNA"/>
</dbReference>
<organism evidence="2 3">
    <name type="scientific">Xenoophorus captivus</name>
    <dbReference type="NCBI Taxonomy" id="1517983"/>
    <lineage>
        <taxon>Eukaryota</taxon>
        <taxon>Metazoa</taxon>
        <taxon>Chordata</taxon>
        <taxon>Craniata</taxon>
        <taxon>Vertebrata</taxon>
        <taxon>Euteleostomi</taxon>
        <taxon>Actinopterygii</taxon>
        <taxon>Neopterygii</taxon>
        <taxon>Teleostei</taxon>
        <taxon>Neoteleostei</taxon>
        <taxon>Acanthomorphata</taxon>
        <taxon>Ovalentaria</taxon>
        <taxon>Atherinomorphae</taxon>
        <taxon>Cyprinodontiformes</taxon>
        <taxon>Goodeidae</taxon>
        <taxon>Xenoophorus</taxon>
    </lineage>
</organism>
<gene>
    <name evidence="2" type="ORF">XENOCAPTIV_014512</name>
</gene>